<feature type="region of interest" description="Disordered" evidence="1">
    <location>
        <begin position="44"/>
        <end position="147"/>
    </location>
</feature>
<keyword evidence="3" id="KW-1185">Reference proteome</keyword>
<dbReference type="STRING" id="1848.SAMN05443637_110195"/>
<gene>
    <name evidence="2" type="ORF">SAMN05443637_110195</name>
</gene>
<protein>
    <recommendedName>
        <fullName evidence="4">MucR family transcriptional regulator</fullName>
    </recommendedName>
</protein>
<dbReference type="OrthoDB" id="5189092at2"/>
<feature type="compositionally biased region" description="Polar residues" evidence="1">
    <location>
        <begin position="49"/>
        <end position="61"/>
    </location>
</feature>
<evidence type="ECO:0000313" key="2">
    <source>
        <dbReference type="EMBL" id="SHK70695.1"/>
    </source>
</evidence>
<reference evidence="2 3" key="1">
    <citation type="submission" date="2016-11" db="EMBL/GenBank/DDBJ databases">
        <authorList>
            <person name="Jaros S."/>
            <person name="Januszkiewicz K."/>
            <person name="Wedrychowicz H."/>
        </authorList>
    </citation>
    <scope>NUCLEOTIDE SEQUENCE [LARGE SCALE GENOMIC DNA]</scope>
    <source>
        <strain evidence="2 3">DSM 43832</strain>
    </source>
</reference>
<dbReference type="EMBL" id="FRAP01000010">
    <property type="protein sequence ID" value="SHK70695.1"/>
    <property type="molecule type" value="Genomic_DNA"/>
</dbReference>
<feature type="compositionally biased region" description="Pro residues" evidence="1">
    <location>
        <begin position="134"/>
        <end position="144"/>
    </location>
</feature>
<organism evidence="2 3">
    <name type="scientific">Pseudonocardia thermophila</name>
    <dbReference type="NCBI Taxonomy" id="1848"/>
    <lineage>
        <taxon>Bacteria</taxon>
        <taxon>Bacillati</taxon>
        <taxon>Actinomycetota</taxon>
        <taxon>Actinomycetes</taxon>
        <taxon>Pseudonocardiales</taxon>
        <taxon>Pseudonocardiaceae</taxon>
        <taxon>Pseudonocardia</taxon>
    </lineage>
</organism>
<dbReference type="Proteomes" id="UP000184363">
    <property type="component" value="Unassembled WGS sequence"/>
</dbReference>
<feature type="compositionally biased region" description="Low complexity" evidence="1">
    <location>
        <begin position="65"/>
        <end position="110"/>
    </location>
</feature>
<dbReference type="RefSeq" id="WP_073457678.1">
    <property type="nucleotide sequence ID" value="NZ_FRAP01000010.1"/>
</dbReference>
<proteinExistence type="predicted"/>
<name>A0A1M6UN58_PSETH</name>
<accession>A0A1M6UN58</accession>
<dbReference type="AlphaFoldDB" id="A0A1M6UN58"/>
<feature type="compositionally biased region" description="Low complexity" evidence="1">
    <location>
        <begin position="124"/>
        <end position="133"/>
    </location>
</feature>
<sequence length="276" mass="28985">MWEPVGPLPASVYWRRRLTAVAAAALLFGAGVWGVSGLLSPNDVRSPESHGTTTLSPSNVAHSAPDPTTDPTSGPTSTTPSLTFTDSSAPQRDPSSPATPAPGTTDPVPTSDDQPPPTSEQLRPDVTTSRDVPVPTPVPVPETGPVPCTNDMLDVSAEVDRPSYQVGERPVFRLVIVNATDQPCVRDLDPIRQEIVVWSGDGATRLWSSNDCFPASGVDLRTLVPAQPVVSAVTWAGRTSAPGCAGPRTEVGPGAYRVMTRLDDDISAPVPFLLNP</sequence>
<evidence type="ECO:0000256" key="1">
    <source>
        <dbReference type="SAM" id="MobiDB-lite"/>
    </source>
</evidence>
<evidence type="ECO:0000313" key="3">
    <source>
        <dbReference type="Proteomes" id="UP000184363"/>
    </source>
</evidence>
<evidence type="ECO:0008006" key="4">
    <source>
        <dbReference type="Google" id="ProtNLM"/>
    </source>
</evidence>